<feature type="transmembrane region" description="Helical" evidence="1">
    <location>
        <begin position="87"/>
        <end position="105"/>
    </location>
</feature>
<gene>
    <name evidence="2" type="ORF">S01H4_46253</name>
</gene>
<keyword evidence="1" id="KW-0812">Transmembrane</keyword>
<proteinExistence type="predicted"/>
<dbReference type="AlphaFoldDB" id="X1D2D0"/>
<protein>
    <submittedName>
        <fullName evidence="2">Uncharacterized protein</fullName>
    </submittedName>
</protein>
<accession>X1D2D0</accession>
<keyword evidence="1" id="KW-0472">Membrane</keyword>
<evidence type="ECO:0000256" key="1">
    <source>
        <dbReference type="SAM" id="Phobius"/>
    </source>
</evidence>
<evidence type="ECO:0000313" key="2">
    <source>
        <dbReference type="EMBL" id="GAG90646.1"/>
    </source>
</evidence>
<sequence length="106" mass="12231">MKETENDKKSSIKDTGYSLLNRNSFVPSNNIENTINNLSNPKFLGSIHLKKEMNPAYHQVKDLLATERELNLTRSLKNTMFNPITKILILSAIIFNLIWFLAVYVF</sequence>
<reference evidence="2" key="1">
    <citation type="journal article" date="2014" name="Front. Microbiol.">
        <title>High frequency of phylogenetically diverse reductive dehalogenase-homologous genes in deep subseafloor sedimentary metagenomes.</title>
        <authorList>
            <person name="Kawai M."/>
            <person name="Futagami T."/>
            <person name="Toyoda A."/>
            <person name="Takaki Y."/>
            <person name="Nishi S."/>
            <person name="Hori S."/>
            <person name="Arai W."/>
            <person name="Tsubouchi T."/>
            <person name="Morono Y."/>
            <person name="Uchiyama I."/>
            <person name="Ito T."/>
            <person name="Fujiyama A."/>
            <person name="Inagaki F."/>
            <person name="Takami H."/>
        </authorList>
    </citation>
    <scope>NUCLEOTIDE SEQUENCE</scope>
    <source>
        <strain evidence="2">Expedition CK06-06</strain>
    </source>
</reference>
<dbReference type="EMBL" id="BART01025829">
    <property type="protein sequence ID" value="GAG90646.1"/>
    <property type="molecule type" value="Genomic_DNA"/>
</dbReference>
<organism evidence="2">
    <name type="scientific">marine sediment metagenome</name>
    <dbReference type="NCBI Taxonomy" id="412755"/>
    <lineage>
        <taxon>unclassified sequences</taxon>
        <taxon>metagenomes</taxon>
        <taxon>ecological metagenomes</taxon>
    </lineage>
</organism>
<keyword evidence="1" id="KW-1133">Transmembrane helix</keyword>
<name>X1D2D0_9ZZZZ</name>
<comment type="caution">
    <text evidence="2">The sequence shown here is derived from an EMBL/GenBank/DDBJ whole genome shotgun (WGS) entry which is preliminary data.</text>
</comment>